<dbReference type="PANTHER" id="PTHR31362:SF0">
    <property type="entry name" value="EXOSTOSIN DOMAIN-CONTAINING PROTEIN-RELATED"/>
    <property type="match status" value="1"/>
</dbReference>
<dbReference type="Proteomes" id="UP000270094">
    <property type="component" value="Unassembled WGS sequence"/>
</dbReference>
<dbReference type="Pfam" id="PF03385">
    <property type="entry name" value="STELLO"/>
    <property type="match status" value="1"/>
</dbReference>
<name>A0A3P7IQR2_STRVU</name>
<dbReference type="OrthoDB" id="6045904at2759"/>
<proteinExistence type="predicted"/>
<evidence type="ECO:0000313" key="2">
    <source>
        <dbReference type="Proteomes" id="UP000270094"/>
    </source>
</evidence>
<feature type="non-terminal residue" evidence="1">
    <location>
        <position position="195"/>
    </location>
</feature>
<keyword evidence="2" id="KW-1185">Reference proteome</keyword>
<dbReference type="EMBL" id="UYYB01095104">
    <property type="protein sequence ID" value="VDM75261.1"/>
    <property type="molecule type" value="Genomic_DNA"/>
</dbReference>
<dbReference type="InterPro" id="IPR005049">
    <property type="entry name" value="STL-like"/>
</dbReference>
<sequence>MPEHSILKDYTLLIILKYERNCRVTDIWRSYFAQKLLHLVGERVAFYPVNAIQFRNAHDYLADFEQELDVYMKSGEFVELLESWHCESSDISTCAVELAEELGSVYILSYLPIYIPSLINFRRLGFWQKKDAHLVKLWIDDLKSVGMSFALRYDFPKMITKPLSADCIGSMDNGPTCHSAHIELITDMPLNHSKK</sequence>
<reference evidence="1 2" key="1">
    <citation type="submission" date="2018-11" db="EMBL/GenBank/DDBJ databases">
        <authorList>
            <consortium name="Pathogen Informatics"/>
        </authorList>
    </citation>
    <scope>NUCLEOTIDE SEQUENCE [LARGE SCALE GENOMIC DNA]</scope>
</reference>
<accession>A0A3P7IQR2</accession>
<gene>
    <name evidence="1" type="ORF">SVUK_LOCUS10259</name>
</gene>
<evidence type="ECO:0000313" key="1">
    <source>
        <dbReference type="EMBL" id="VDM75261.1"/>
    </source>
</evidence>
<protein>
    <submittedName>
        <fullName evidence="1">Uncharacterized protein</fullName>
    </submittedName>
</protein>
<organism evidence="1 2">
    <name type="scientific">Strongylus vulgaris</name>
    <name type="common">Blood worm</name>
    <dbReference type="NCBI Taxonomy" id="40348"/>
    <lineage>
        <taxon>Eukaryota</taxon>
        <taxon>Metazoa</taxon>
        <taxon>Ecdysozoa</taxon>
        <taxon>Nematoda</taxon>
        <taxon>Chromadorea</taxon>
        <taxon>Rhabditida</taxon>
        <taxon>Rhabditina</taxon>
        <taxon>Rhabditomorpha</taxon>
        <taxon>Strongyloidea</taxon>
        <taxon>Strongylidae</taxon>
        <taxon>Strongylus</taxon>
    </lineage>
</organism>
<dbReference type="PANTHER" id="PTHR31362">
    <property type="entry name" value="GLYCOSYLTRANSFERASE STELLO1-RELATED"/>
    <property type="match status" value="1"/>
</dbReference>
<dbReference type="AlphaFoldDB" id="A0A3P7IQR2"/>